<keyword evidence="2" id="KW-1185">Reference proteome</keyword>
<dbReference type="InParanoid" id="A0A165DYA3"/>
<dbReference type="Proteomes" id="UP000077266">
    <property type="component" value="Unassembled WGS sequence"/>
</dbReference>
<name>A0A165DYA3_EXIGL</name>
<dbReference type="AlphaFoldDB" id="A0A165DYA3"/>
<protein>
    <submittedName>
        <fullName evidence="1">Uncharacterized protein</fullName>
    </submittedName>
</protein>
<organism evidence="1 2">
    <name type="scientific">Exidia glandulosa HHB12029</name>
    <dbReference type="NCBI Taxonomy" id="1314781"/>
    <lineage>
        <taxon>Eukaryota</taxon>
        <taxon>Fungi</taxon>
        <taxon>Dikarya</taxon>
        <taxon>Basidiomycota</taxon>
        <taxon>Agaricomycotina</taxon>
        <taxon>Agaricomycetes</taxon>
        <taxon>Auriculariales</taxon>
        <taxon>Exidiaceae</taxon>
        <taxon>Exidia</taxon>
    </lineage>
</organism>
<dbReference type="OrthoDB" id="341421at2759"/>
<evidence type="ECO:0000313" key="1">
    <source>
        <dbReference type="EMBL" id="KZV85646.1"/>
    </source>
</evidence>
<evidence type="ECO:0000313" key="2">
    <source>
        <dbReference type="Proteomes" id="UP000077266"/>
    </source>
</evidence>
<gene>
    <name evidence="1" type="ORF">EXIGLDRAFT_775375</name>
</gene>
<dbReference type="EMBL" id="KV426181">
    <property type="protein sequence ID" value="KZV85646.1"/>
    <property type="molecule type" value="Genomic_DNA"/>
</dbReference>
<proteinExistence type="predicted"/>
<sequence length="686" mass="77515">MSAAIAVVLCCVCRDPLLLRTIQDPEGELWKTLLRTLRIFFAAGKCELVHLAGLYLLHVSLVGCGFGFAESLADEVMPLMLDLLAAQRRDNTITELSLMCLGTWAQTAHRYGGLWPAVMKIFNDAASLSGKLGTHHAFSQLLRQISVTFFDTRTGHLRVSYVGLLINHSEHNFNLARFLLACQRSNSAGDRLAALRSIFHSKRIIPPATWHADRVSSRFPLDRVYSGDLRDGDLFSPTAPRSLVNSDAARFCQLRDRFYREMQQFCSHKNYQTLSQALSTIIVEDPAVVTFSHPASLHFHGGRPPTMADLPFQEWDDVLTVCITALERTSERSVSQPHQAELLLVIRVLTTFDHLVHQRWSEAVAIAKPIAEDPTATSSESHIWFCYVLACSSRLADITKVYTILSSDYSGYFDYERDIPVRATAVYRALLFRIASVCMDAVLCIPLEDTMRTWYKLSYLLRITHSVALHHIIVAPMNARYSLAMLDIWFLSCTLADAQEVRDMMDIVKDERTKIRQRHNVEWNHMITSAGENTVNAFIVEYDRAVEQWSTALKRHIPIMPHRDTRSSDEPQAIARWDIYLGTRTPTRSQIDAWRGVLRTGNARLVSWSDAPRELLTEILLLDYPDVSEYTCGSCGTSSSVSKRCVNGLTGRMDIGETVRVTTCDDARNMKLGRGQDNLYGIYENV</sequence>
<accession>A0A165DYA3</accession>
<reference evidence="1 2" key="1">
    <citation type="journal article" date="2016" name="Mol. Biol. Evol.">
        <title>Comparative Genomics of Early-Diverging Mushroom-Forming Fungi Provides Insights into the Origins of Lignocellulose Decay Capabilities.</title>
        <authorList>
            <person name="Nagy L.G."/>
            <person name="Riley R."/>
            <person name="Tritt A."/>
            <person name="Adam C."/>
            <person name="Daum C."/>
            <person name="Floudas D."/>
            <person name="Sun H."/>
            <person name="Yadav J.S."/>
            <person name="Pangilinan J."/>
            <person name="Larsson K.H."/>
            <person name="Matsuura K."/>
            <person name="Barry K."/>
            <person name="Labutti K."/>
            <person name="Kuo R."/>
            <person name="Ohm R.A."/>
            <person name="Bhattacharya S.S."/>
            <person name="Shirouzu T."/>
            <person name="Yoshinaga Y."/>
            <person name="Martin F.M."/>
            <person name="Grigoriev I.V."/>
            <person name="Hibbett D.S."/>
        </authorList>
    </citation>
    <scope>NUCLEOTIDE SEQUENCE [LARGE SCALE GENOMIC DNA]</scope>
    <source>
        <strain evidence="1 2">HHB12029</strain>
    </source>
</reference>